<evidence type="ECO:0000313" key="4">
    <source>
        <dbReference type="Proteomes" id="UP001054837"/>
    </source>
</evidence>
<feature type="transmembrane region" description="Helical" evidence="2">
    <location>
        <begin position="127"/>
        <end position="149"/>
    </location>
</feature>
<proteinExistence type="predicted"/>
<keyword evidence="2" id="KW-0812">Transmembrane</keyword>
<comment type="caution">
    <text evidence="3">The sequence shown here is derived from an EMBL/GenBank/DDBJ whole genome shotgun (WGS) entry which is preliminary data.</text>
</comment>
<sequence>MGKKETPDTACHQNGTRVKSNGHRANPDSQNIRAHTSNTPKSGNFFARKLRKDSEKRVTLKKEPKKISDAKEFLVSGSSSGGGFFSWVGCRNSEFVGNFILFHNYTVEAVEMIAVDEDDIFFPRLPFGFFVVVVYLVFGEWILKGWIFFVGGMQVGLDHRFPEISGL</sequence>
<name>A0AAV4TJR8_9ARAC</name>
<dbReference type="AlphaFoldDB" id="A0AAV4TJR8"/>
<reference evidence="3 4" key="1">
    <citation type="submission" date="2021-06" db="EMBL/GenBank/DDBJ databases">
        <title>Caerostris darwini draft genome.</title>
        <authorList>
            <person name="Kono N."/>
            <person name="Arakawa K."/>
        </authorList>
    </citation>
    <scope>NUCLEOTIDE SEQUENCE [LARGE SCALE GENOMIC DNA]</scope>
</reference>
<dbReference type="Proteomes" id="UP001054837">
    <property type="component" value="Unassembled WGS sequence"/>
</dbReference>
<feature type="compositionally biased region" description="Polar residues" evidence="1">
    <location>
        <begin position="27"/>
        <end position="42"/>
    </location>
</feature>
<keyword evidence="2" id="KW-0472">Membrane</keyword>
<accession>A0AAV4TJR8</accession>
<evidence type="ECO:0000313" key="3">
    <source>
        <dbReference type="EMBL" id="GIY45711.1"/>
    </source>
</evidence>
<dbReference type="EMBL" id="BPLQ01009655">
    <property type="protein sequence ID" value="GIY45711.1"/>
    <property type="molecule type" value="Genomic_DNA"/>
</dbReference>
<keyword evidence="2" id="KW-1133">Transmembrane helix</keyword>
<evidence type="ECO:0000256" key="2">
    <source>
        <dbReference type="SAM" id="Phobius"/>
    </source>
</evidence>
<gene>
    <name evidence="3" type="ORF">CDAR_564511</name>
</gene>
<organism evidence="3 4">
    <name type="scientific">Caerostris darwini</name>
    <dbReference type="NCBI Taxonomy" id="1538125"/>
    <lineage>
        <taxon>Eukaryota</taxon>
        <taxon>Metazoa</taxon>
        <taxon>Ecdysozoa</taxon>
        <taxon>Arthropoda</taxon>
        <taxon>Chelicerata</taxon>
        <taxon>Arachnida</taxon>
        <taxon>Araneae</taxon>
        <taxon>Araneomorphae</taxon>
        <taxon>Entelegynae</taxon>
        <taxon>Araneoidea</taxon>
        <taxon>Araneidae</taxon>
        <taxon>Caerostris</taxon>
    </lineage>
</organism>
<keyword evidence="4" id="KW-1185">Reference proteome</keyword>
<evidence type="ECO:0000256" key="1">
    <source>
        <dbReference type="SAM" id="MobiDB-lite"/>
    </source>
</evidence>
<feature type="region of interest" description="Disordered" evidence="1">
    <location>
        <begin position="1"/>
        <end position="44"/>
    </location>
</feature>
<protein>
    <submittedName>
        <fullName evidence="3">Uncharacterized protein</fullName>
    </submittedName>
</protein>